<comment type="subcellular location">
    <subcellularLocation>
        <location evidence="1">Membrane</location>
        <topology evidence="1">Multi-pass membrane protein</topology>
    </subcellularLocation>
</comment>
<accession>A0A0C2Z4X5</accession>
<feature type="transmembrane region" description="Helical" evidence="8">
    <location>
        <begin position="272"/>
        <end position="295"/>
    </location>
</feature>
<keyword evidence="11" id="KW-1185">Reference proteome</keyword>
<dbReference type="Proteomes" id="UP000053989">
    <property type="component" value="Unassembled WGS sequence"/>
</dbReference>
<dbReference type="InterPro" id="IPR032805">
    <property type="entry name" value="Wax_synthase_dom"/>
</dbReference>
<reference evidence="11" key="2">
    <citation type="submission" date="2015-01" db="EMBL/GenBank/DDBJ databases">
        <title>Evolutionary Origins and Diversification of the Mycorrhizal Mutualists.</title>
        <authorList>
            <consortium name="DOE Joint Genome Institute"/>
            <consortium name="Mycorrhizal Genomics Consortium"/>
            <person name="Kohler A."/>
            <person name="Kuo A."/>
            <person name="Nagy L.G."/>
            <person name="Floudas D."/>
            <person name="Copeland A."/>
            <person name="Barry K.W."/>
            <person name="Cichocki N."/>
            <person name="Veneault-Fourrey C."/>
            <person name="LaButti K."/>
            <person name="Lindquist E.A."/>
            <person name="Lipzen A."/>
            <person name="Lundell T."/>
            <person name="Morin E."/>
            <person name="Murat C."/>
            <person name="Riley R."/>
            <person name="Ohm R."/>
            <person name="Sun H."/>
            <person name="Tunlid A."/>
            <person name="Henrissat B."/>
            <person name="Grigoriev I.V."/>
            <person name="Hibbett D.S."/>
            <person name="Martin F."/>
        </authorList>
    </citation>
    <scope>NUCLEOTIDE SEQUENCE [LARGE SCALE GENOMIC DNA]</scope>
    <source>
        <strain evidence="11">Foug A</strain>
    </source>
</reference>
<comment type="similarity">
    <text evidence="3">Belongs to the wax synthase family.</text>
</comment>
<dbReference type="GO" id="GO:0008374">
    <property type="term" value="F:O-acyltransferase activity"/>
    <property type="evidence" value="ECO:0007669"/>
    <property type="project" value="InterPro"/>
</dbReference>
<sequence>SFATILLACATYYTMAVLVQLNGTTRIRFALLPIVLWTSWSVMPLEPPGDATQLQTNIALSTGIVIFSGRSIAWAFVKEPFRRLPFQDKDSAPHGKRSNIPVDVSESQGNNICKALWDACDLVLNVRGIGWSWSCSRYARYGTPQSRAKFLLKTIAHIACDALAADVAVETARTILPATTGPMTIIDTNLPFPQQLLHASILSAIYISVIYFMVDLYYRTVAFCCVAVLLHRPEQWPPLFDDPWRSTSLGDFWGKRWHQLLRDYVVSLGSQPLMACLTKLSALSVLAAFFVSGILHDISFRSMRKGGEPVQMIFFVMQGVGVVLERAFSERWVHARLRKSPWSRVAGRVWTFSWLLVWGIPFVESNTRADLFRIALFPESLKP</sequence>
<evidence type="ECO:0000256" key="2">
    <source>
        <dbReference type="ARBA" id="ARBA00005179"/>
    </source>
</evidence>
<dbReference type="Pfam" id="PF13813">
    <property type="entry name" value="MBOAT_2"/>
    <property type="match status" value="1"/>
</dbReference>
<dbReference type="InterPro" id="IPR044851">
    <property type="entry name" value="Wax_synthase"/>
</dbReference>
<feature type="non-terminal residue" evidence="10">
    <location>
        <position position="1"/>
    </location>
</feature>
<evidence type="ECO:0000313" key="10">
    <source>
        <dbReference type="EMBL" id="KIM57008.1"/>
    </source>
</evidence>
<feature type="domain" description="Wax synthase" evidence="9">
    <location>
        <begin position="236"/>
        <end position="316"/>
    </location>
</feature>
<gene>
    <name evidence="10" type="ORF">SCLCIDRAFT_51832</name>
</gene>
<dbReference type="GO" id="GO:0006629">
    <property type="term" value="P:lipid metabolic process"/>
    <property type="evidence" value="ECO:0007669"/>
    <property type="project" value="InterPro"/>
</dbReference>
<keyword evidence="6 8" id="KW-1133">Transmembrane helix</keyword>
<evidence type="ECO:0000313" key="11">
    <source>
        <dbReference type="Proteomes" id="UP000053989"/>
    </source>
</evidence>
<proteinExistence type="inferred from homology"/>
<feature type="non-terminal residue" evidence="10">
    <location>
        <position position="383"/>
    </location>
</feature>
<evidence type="ECO:0000256" key="8">
    <source>
        <dbReference type="SAM" id="Phobius"/>
    </source>
</evidence>
<comment type="pathway">
    <text evidence="2">Secondary metabolite biosynthesis.</text>
</comment>
<name>A0A0C2Z4X5_9AGAM</name>
<evidence type="ECO:0000256" key="4">
    <source>
        <dbReference type="ARBA" id="ARBA00022679"/>
    </source>
</evidence>
<dbReference type="InParanoid" id="A0A0C2Z4X5"/>
<evidence type="ECO:0000256" key="6">
    <source>
        <dbReference type="ARBA" id="ARBA00022989"/>
    </source>
</evidence>
<keyword evidence="4" id="KW-0808">Transferase</keyword>
<organism evidence="10 11">
    <name type="scientific">Scleroderma citrinum Foug A</name>
    <dbReference type="NCBI Taxonomy" id="1036808"/>
    <lineage>
        <taxon>Eukaryota</taxon>
        <taxon>Fungi</taxon>
        <taxon>Dikarya</taxon>
        <taxon>Basidiomycota</taxon>
        <taxon>Agaricomycotina</taxon>
        <taxon>Agaricomycetes</taxon>
        <taxon>Agaricomycetidae</taxon>
        <taxon>Boletales</taxon>
        <taxon>Sclerodermatineae</taxon>
        <taxon>Sclerodermataceae</taxon>
        <taxon>Scleroderma</taxon>
    </lineage>
</organism>
<keyword evidence="5 8" id="KW-0812">Transmembrane</keyword>
<keyword evidence="7 8" id="KW-0472">Membrane</keyword>
<protein>
    <recommendedName>
        <fullName evidence="9">Wax synthase domain-containing protein</fullName>
    </recommendedName>
</protein>
<dbReference type="PANTHER" id="PTHR31595">
    <property type="entry name" value="LONG-CHAIN-ALCOHOL O-FATTY-ACYLTRANSFERASE 3-RELATED"/>
    <property type="match status" value="1"/>
</dbReference>
<reference evidence="10 11" key="1">
    <citation type="submission" date="2014-04" db="EMBL/GenBank/DDBJ databases">
        <authorList>
            <consortium name="DOE Joint Genome Institute"/>
            <person name="Kuo A."/>
            <person name="Kohler A."/>
            <person name="Nagy L.G."/>
            <person name="Floudas D."/>
            <person name="Copeland A."/>
            <person name="Barry K.W."/>
            <person name="Cichocki N."/>
            <person name="Veneault-Fourrey C."/>
            <person name="LaButti K."/>
            <person name="Lindquist E.A."/>
            <person name="Lipzen A."/>
            <person name="Lundell T."/>
            <person name="Morin E."/>
            <person name="Murat C."/>
            <person name="Sun H."/>
            <person name="Tunlid A."/>
            <person name="Henrissat B."/>
            <person name="Grigoriev I.V."/>
            <person name="Hibbett D.S."/>
            <person name="Martin F."/>
            <person name="Nordberg H.P."/>
            <person name="Cantor M.N."/>
            <person name="Hua S.X."/>
        </authorList>
    </citation>
    <scope>NUCLEOTIDE SEQUENCE [LARGE SCALE GENOMIC DNA]</scope>
    <source>
        <strain evidence="10 11">Foug A</strain>
    </source>
</reference>
<dbReference type="PANTHER" id="PTHR31595:SF57">
    <property type="entry name" value="OS04G0481900 PROTEIN"/>
    <property type="match status" value="1"/>
</dbReference>
<dbReference type="STRING" id="1036808.A0A0C2Z4X5"/>
<evidence type="ECO:0000256" key="3">
    <source>
        <dbReference type="ARBA" id="ARBA00007282"/>
    </source>
</evidence>
<dbReference type="GO" id="GO:0016020">
    <property type="term" value="C:membrane"/>
    <property type="evidence" value="ECO:0007669"/>
    <property type="project" value="UniProtKB-SubCell"/>
</dbReference>
<feature type="transmembrane region" description="Helical" evidence="8">
    <location>
        <begin position="196"/>
        <end position="214"/>
    </location>
</feature>
<evidence type="ECO:0000256" key="5">
    <source>
        <dbReference type="ARBA" id="ARBA00022692"/>
    </source>
</evidence>
<dbReference type="OrthoDB" id="1077582at2759"/>
<evidence type="ECO:0000259" key="9">
    <source>
        <dbReference type="Pfam" id="PF13813"/>
    </source>
</evidence>
<dbReference type="AlphaFoldDB" id="A0A0C2Z4X5"/>
<evidence type="ECO:0000256" key="1">
    <source>
        <dbReference type="ARBA" id="ARBA00004141"/>
    </source>
</evidence>
<evidence type="ECO:0000256" key="7">
    <source>
        <dbReference type="ARBA" id="ARBA00023136"/>
    </source>
</evidence>
<dbReference type="HOGENOM" id="CLU_034105_0_0_1"/>
<dbReference type="EMBL" id="KN822107">
    <property type="protein sequence ID" value="KIM57008.1"/>
    <property type="molecule type" value="Genomic_DNA"/>
</dbReference>